<dbReference type="Gene3D" id="3.40.1440.10">
    <property type="entry name" value="GIY-YIG endonuclease"/>
    <property type="match status" value="1"/>
</dbReference>
<dbReference type="PANTHER" id="PTHR34477:SF1">
    <property type="entry name" value="UPF0213 PROTEIN YHBQ"/>
    <property type="match status" value="1"/>
</dbReference>
<evidence type="ECO:0000256" key="2">
    <source>
        <dbReference type="SAM" id="MobiDB-lite"/>
    </source>
</evidence>
<dbReference type="Pfam" id="PF01541">
    <property type="entry name" value="GIY-YIG"/>
    <property type="match status" value="1"/>
</dbReference>
<feature type="domain" description="GIY-YIG" evidence="3">
    <location>
        <begin position="1"/>
        <end position="76"/>
    </location>
</feature>
<evidence type="ECO:0000256" key="1">
    <source>
        <dbReference type="ARBA" id="ARBA00007435"/>
    </source>
</evidence>
<feature type="compositionally biased region" description="Low complexity" evidence="2">
    <location>
        <begin position="148"/>
        <end position="170"/>
    </location>
</feature>
<evidence type="ECO:0000313" key="5">
    <source>
        <dbReference type="Proteomes" id="UP000070255"/>
    </source>
</evidence>
<dbReference type="CDD" id="cd10456">
    <property type="entry name" value="GIY-YIG_UPF0213"/>
    <property type="match status" value="1"/>
</dbReference>
<comment type="caution">
    <text evidence="4">The sequence shown here is derived from an EMBL/GenBank/DDBJ whole genome shotgun (WGS) entry which is preliminary data.</text>
</comment>
<evidence type="ECO:0000259" key="3">
    <source>
        <dbReference type="PROSITE" id="PS50164"/>
    </source>
</evidence>
<dbReference type="PANTHER" id="PTHR34477">
    <property type="entry name" value="UPF0213 PROTEIN YHBQ"/>
    <property type="match status" value="1"/>
</dbReference>
<comment type="similarity">
    <text evidence="1">Belongs to the UPF0213 family.</text>
</comment>
<protein>
    <submittedName>
        <fullName evidence="4">Excinuclease</fullName>
    </submittedName>
</protein>
<sequence length="198" mass="20375">MSWYLYLIECADGSVYTGITTDVAARFSQHAQGKGARYTRARKPRAVLASFELADRSSASRAEYWVKRLTPTQKRALAGGSLSLASVLPAPDAGATRRADGDCATPAPAAGIAETATAEAATAIGAAMTTGGTATADRAAKPKKPKKAPNAAKISKQTATGSSGAPTTSGRRAEPARARSARAAAPQRTRTKQNRAAS</sequence>
<dbReference type="EMBL" id="LNJQ01000001">
    <property type="protein sequence ID" value="KWZ43816.1"/>
    <property type="molecule type" value="Genomic_DNA"/>
</dbReference>
<accession>A0ABR5TFQ1</accession>
<proteinExistence type="inferred from homology"/>
<dbReference type="InterPro" id="IPR050190">
    <property type="entry name" value="UPF0213_domain"/>
</dbReference>
<dbReference type="RefSeq" id="WP_038751735.1">
    <property type="nucleotide sequence ID" value="NZ_LNJQ01000001.1"/>
</dbReference>
<keyword evidence="5" id="KW-1185">Reference proteome</keyword>
<dbReference type="InterPro" id="IPR035901">
    <property type="entry name" value="GIY-YIG_endonuc_sf"/>
</dbReference>
<dbReference type="PROSITE" id="PS50164">
    <property type="entry name" value="GIY_YIG"/>
    <property type="match status" value="1"/>
</dbReference>
<dbReference type="InterPro" id="IPR000305">
    <property type="entry name" value="GIY-YIG_endonuc"/>
</dbReference>
<dbReference type="Proteomes" id="UP000070255">
    <property type="component" value="Unassembled WGS sequence"/>
</dbReference>
<feature type="region of interest" description="Disordered" evidence="2">
    <location>
        <begin position="132"/>
        <end position="198"/>
    </location>
</feature>
<reference evidence="4 5" key="1">
    <citation type="submission" date="2015-11" db="EMBL/GenBank/DDBJ databases">
        <authorList>
            <person name="Sahl J."/>
            <person name="Wagner D."/>
            <person name="Keim P."/>
        </authorList>
    </citation>
    <scope>NUCLEOTIDE SEQUENCE [LARGE SCALE GENOMIC DNA]</scope>
    <source>
        <strain evidence="4 5">BDU18</strain>
    </source>
</reference>
<organism evidence="4 5">
    <name type="scientific">Burkholderia savannae</name>
    <dbReference type="NCBI Taxonomy" id="1637837"/>
    <lineage>
        <taxon>Bacteria</taxon>
        <taxon>Pseudomonadati</taxon>
        <taxon>Pseudomonadota</taxon>
        <taxon>Betaproteobacteria</taxon>
        <taxon>Burkholderiales</taxon>
        <taxon>Burkholderiaceae</taxon>
        <taxon>Burkholderia</taxon>
        <taxon>pseudomallei group</taxon>
    </lineage>
</organism>
<feature type="compositionally biased region" description="Basic residues" evidence="2">
    <location>
        <begin position="189"/>
        <end position="198"/>
    </location>
</feature>
<evidence type="ECO:0000313" key="4">
    <source>
        <dbReference type="EMBL" id="KWZ43816.1"/>
    </source>
</evidence>
<name>A0ABR5TFQ1_9BURK</name>
<gene>
    <name evidence="4" type="ORF">WS72_13745</name>
</gene>
<dbReference type="SUPFAM" id="SSF82771">
    <property type="entry name" value="GIY-YIG endonuclease"/>
    <property type="match status" value="1"/>
</dbReference>